<proteinExistence type="predicted"/>
<accession>S2EME9</accession>
<comment type="caution">
    <text evidence="1">The sequence shown here is derived from an EMBL/GenBank/DDBJ whole genome shotgun (WGS) entry which is preliminary data.</text>
</comment>
<gene>
    <name evidence="1" type="ORF">BG20_I2419</name>
</gene>
<dbReference type="AlphaFoldDB" id="S2EME9"/>
<evidence type="ECO:0000313" key="1">
    <source>
        <dbReference type="EMBL" id="EPA05707.1"/>
    </source>
</evidence>
<evidence type="ECO:0000313" key="2">
    <source>
        <dbReference type="Proteomes" id="UP000014065"/>
    </source>
</evidence>
<organism evidence="1 2">
    <name type="scientific">Candidatus Nitrosarchaeum limnium BG20</name>
    <dbReference type="NCBI Taxonomy" id="859192"/>
    <lineage>
        <taxon>Archaea</taxon>
        <taxon>Nitrososphaerota</taxon>
        <taxon>Nitrososphaeria</taxon>
        <taxon>Nitrosopumilales</taxon>
        <taxon>Nitrosopumilaceae</taxon>
        <taxon>Nitrosarchaeum</taxon>
    </lineage>
</organism>
<dbReference type="EMBL" id="AHJG01000165">
    <property type="protein sequence ID" value="EPA05707.1"/>
    <property type="molecule type" value="Genomic_DNA"/>
</dbReference>
<name>S2EME9_9ARCH</name>
<sequence length="38" mass="4713">DKEEFEKVQEKIKKYESEVIKIKNMFPKNFFDVYLAEK</sequence>
<protein>
    <submittedName>
        <fullName evidence="1">Uncharacterized protein</fullName>
    </submittedName>
</protein>
<keyword evidence="2" id="KW-1185">Reference proteome</keyword>
<feature type="non-terminal residue" evidence="1">
    <location>
        <position position="1"/>
    </location>
</feature>
<reference evidence="1 2" key="1">
    <citation type="journal article" date="2012" name="J. Bacteriol.">
        <title>Genome Sequence of "Candidatus Nitrosoarchaeum limnia" BG20, a Low-Salinity Ammonia-Oxidizing Archaeon from the San Francisco Bay Estuary.</title>
        <authorList>
            <person name="Mosier A.C."/>
            <person name="Allen E.E."/>
            <person name="Kim M."/>
            <person name="Ferriera S."/>
            <person name="Francis C.A."/>
        </authorList>
    </citation>
    <scope>NUCLEOTIDE SEQUENCE [LARGE SCALE GENOMIC DNA]</scope>
    <source>
        <strain evidence="1 2">BG20</strain>
    </source>
</reference>
<dbReference type="Proteomes" id="UP000014065">
    <property type="component" value="Unassembled WGS sequence"/>
</dbReference>